<dbReference type="InterPro" id="IPR055280">
    <property type="entry name" value="TIC32"/>
</dbReference>
<comment type="caution">
    <text evidence="1">The sequence shown here is derived from an EMBL/GenBank/DDBJ whole genome shotgun (WGS) entry which is preliminary data.</text>
</comment>
<keyword evidence="2" id="KW-1185">Reference proteome</keyword>
<gene>
    <name evidence="1" type="ORF">ILEXP_LOCUS32214</name>
</gene>
<evidence type="ECO:0000313" key="1">
    <source>
        <dbReference type="EMBL" id="CAK9163179.1"/>
    </source>
</evidence>
<dbReference type="Proteomes" id="UP001642360">
    <property type="component" value="Unassembled WGS sequence"/>
</dbReference>
<organism evidence="1 2">
    <name type="scientific">Ilex paraguariensis</name>
    <name type="common">yerba mate</name>
    <dbReference type="NCBI Taxonomy" id="185542"/>
    <lineage>
        <taxon>Eukaryota</taxon>
        <taxon>Viridiplantae</taxon>
        <taxon>Streptophyta</taxon>
        <taxon>Embryophyta</taxon>
        <taxon>Tracheophyta</taxon>
        <taxon>Spermatophyta</taxon>
        <taxon>Magnoliopsida</taxon>
        <taxon>eudicotyledons</taxon>
        <taxon>Gunneridae</taxon>
        <taxon>Pentapetalae</taxon>
        <taxon>asterids</taxon>
        <taxon>campanulids</taxon>
        <taxon>Aquifoliales</taxon>
        <taxon>Aquifoliaceae</taxon>
        <taxon>Ilex</taxon>
    </lineage>
</organism>
<dbReference type="PANTHER" id="PTHR48476">
    <property type="entry name" value="SHORT-CHAIN DEHYDROGENASE TIC 32, CHLOROPLASTIC-LIKE"/>
    <property type="match status" value="1"/>
</dbReference>
<dbReference type="AlphaFoldDB" id="A0ABC8T6U3"/>
<accession>A0ABC8T6U3</accession>
<reference evidence="1 2" key="1">
    <citation type="submission" date="2024-02" db="EMBL/GenBank/DDBJ databases">
        <authorList>
            <person name="Vignale AGUSTIN F."/>
            <person name="Sosa J E."/>
            <person name="Modenutti C."/>
        </authorList>
    </citation>
    <scope>NUCLEOTIDE SEQUENCE [LARGE SCALE GENOMIC DNA]</scope>
</reference>
<proteinExistence type="predicted"/>
<dbReference type="EMBL" id="CAUOFW020003965">
    <property type="protein sequence ID" value="CAK9163179.1"/>
    <property type="molecule type" value="Genomic_DNA"/>
</dbReference>
<name>A0ABC8T6U3_9AQUA</name>
<protein>
    <submittedName>
        <fullName evidence="1">Uncharacterized protein</fullName>
    </submittedName>
</protein>
<dbReference type="Gene3D" id="3.40.50.720">
    <property type="entry name" value="NAD(P)-binding Rossmann-like Domain"/>
    <property type="match status" value="1"/>
</dbReference>
<sequence>MAVCVGLSNFIGKFVLKSVAQGAAITCYVALHQQVKGISGEYFSDSNVAKTVTSYVKDADLAKKLWDFSVSLTQPKRRCKHPLSSKNERYALNVMATLPPNMVEVVGSCRHDGDQRKREYGRRSGTLDASHYGNRGYCEHGQGQGANVGVPDMGAAVEFLWASLGSVVAWCGDRGTSQAAWRDG</sequence>
<dbReference type="PANTHER" id="PTHR48476:SF1">
    <property type="entry name" value="SHORT-CHAIN DEHYDROGENASE TIC 32, CHLOROPLASTIC-LIKE"/>
    <property type="match status" value="1"/>
</dbReference>
<evidence type="ECO:0000313" key="2">
    <source>
        <dbReference type="Proteomes" id="UP001642360"/>
    </source>
</evidence>